<evidence type="ECO:0000256" key="1">
    <source>
        <dbReference type="RuleBase" id="RU410713"/>
    </source>
</evidence>
<evidence type="ECO:0000313" key="4">
    <source>
        <dbReference type="EMBL" id="KAL2052161.1"/>
    </source>
</evidence>
<accession>A0ABR4B539</accession>
<organism evidence="4 5">
    <name type="scientific">Lepraria finkii</name>
    <dbReference type="NCBI Taxonomy" id="1340010"/>
    <lineage>
        <taxon>Eukaryota</taxon>
        <taxon>Fungi</taxon>
        <taxon>Dikarya</taxon>
        <taxon>Ascomycota</taxon>
        <taxon>Pezizomycotina</taxon>
        <taxon>Lecanoromycetes</taxon>
        <taxon>OSLEUM clade</taxon>
        <taxon>Lecanoromycetidae</taxon>
        <taxon>Lecanorales</taxon>
        <taxon>Lecanorineae</taxon>
        <taxon>Stereocaulaceae</taxon>
        <taxon>Lepraria</taxon>
    </lineage>
</organism>
<proteinExistence type="predicted"/>
<comment type="caution">
    <text evidence="4">The sequence shown here is derived from an EMBL/GenBank/DDBJ whole genome shotgun (WGS) entry which is preliminary data.</text>
</comment>
<evidence type="ECO:0000256" key="2">
    <source>
        <dbReference type="SAM" id="MobiDB-lite"/>
    </source>
</evidence>
<dbReference type="Gene3D" id="1.10.238.200">
    <property type="entry name" value="Cullin, PONY binding domain"/>
    <property type="match status" value="1"/>
</dbReference>
<feature type="region of interest" description="Disordered" evidence="2">
    <location>
        <begin position="73"/>
        <end position="92"/>
    </location>
</feature>
<reference evidence="4 5" key="1">
    <citation type="submission" date="2024-09" db="EMBL/GenBank/DDBJ databases">
        <title>Rethinking Asexuality: The Enigmatic Case of Functional Sexual Genes in Lepraria (Stereocaulaceae).</title>
        <authorList>
            <person name="Doellman M."/>
            <person name="Sun Y."/>
            <person name="Barcenas-Pena A."/>
            <person name="Lumbsch H.T."/>
            <person name="Grewe F."/>
        </authorList>
    </citation>
    <scope>NUCLEOTIDE SEQUENCE [LARGE SCALE GENOMIC DNA]</scope>
    <source>
        <strain evidence="4 5">Grewe 0041</strain>
    </source>
</reference>
<evidence type="ECO:0000259" key="3">
    <source>
        <dbReference type="PROSITE" id="PS51229"/>
    </source>
</evidence>
<feature type="domain" description="DCUN1" evidence="3">
    <location>
        <begin position="153"/>
        <end position="354"/>
    </location>
</feature>
<dbReference type="Proteomes" id="UP001590951">
    <property type="component" value="Unassembled WGS sequence"/>
</dbReference>
<dbReference type="Gene3D" id="1.10.238.10">
    <property type="entry name" value="EF-hand"/>
    <property type="match status" value="1"/>
</dbReference>
<keyword evidence="5" id="KW-1185">Reference proteome</keyword>
<dbReference type="PANTHER" id="PTHR12281">
    <property type="entry name" value="RP42 RELATED"/>
    <property type="match status" value="1"/>
</dbReference>
<dbReference type="Pfam" id="PF03556">
    <property type="entry name" value="Cullin_binding"/>
    <property type="match status" value="1"/>
</dbReference>
<dbReference type="InterPro" id="IPR005176">
    <property type="entry name" value="PONY_dom"/>
</dbReference>
<sequence>MDLGKALRSGVSQARVPTNSQSLLTPVHSRSGSRQESQVNQISGSSDDQKDNAYENEFGAPLTRQRTSGLRIQGHVSSSNTPPPTPRAKPRKLLKSTKAVVPHRAQIDAASNEWAPEQRRASRAHINRKDQEANLKWQLRRFFSNPNASSTATSSAAVSKLFDKYRENEKEEPDKIGVEGSMKYLQDLGVKLDEVVVLAVLTELEAPTMGEFTRDGFIDGWTKNRAETIPKQQSQIAHWRRSLSQTPDFFKRVHRSTFLLARLPGQKVLPLDTAIEYWRLLFTAPSLSWTTPSTPWLTWWIEYLEGNWKKSISKDMWDQTVIFVQKSLVDESMSWWNEDGAWPGVLDEFVMYVRQKRGGVGMEMDIG</sequence>
<dbReference type="InterPro" id="IPR014764">
    <property type="entry name" value="DCN-prot"/>
</dbReference>
<protein>
    <recommendedName>
        <fullName evidence="1">Defective in cullin neddylation protein</fullName>
    </recommendedName>
</protein>
<feature type="compositionally biased region" description="Polar residues" evidence="2">
    <location>
        <begin position="10"/>
        <end position="46"/>
    </location>
</feature>
<dbReference type="EMBL" id="JBHFEH010000029">
    <property type="protein sequence ID" value="KAL2052161.1"/>
    <property type="molecule type" value="Genomic_DNA"/>
</dbReference>
<gene>
    <name evidence="4" type="ORF">ABVK25_007603</name>
</gene>
<comment type="function">
    <text evidence="1">Neddylation of cullins play an essential role in the regulation of SCF-type complexes activity.</text>
</comment>
<evidence type="ECO:0000313" key="5">
    <source>
        <dbReference type="Proteomes" id="UP001590951"/>
    </source>
</evidence>
<name>A0ABR4B539_9LECA</name>
<dbReference type="PANTHER" id="PTHR12281:SF31">
    <property type="entry name" value="DCN1-LIKE PROTEIN 3"/>
    <property type="match status" value="1"/>
</dbReference>
<dbReference type="InterPro" id="IPR042460">
    <property type="entry name" value="DCN1-like_PONY"/>
</dbReference>
<dbReference type="PROSITE" id="PS51229">
    <property type="entry name" value="DCUN1"/>
    <property type="match status" value="1"/>
</dbReference>
<feature type="region of interest" description="Disordered" evidence="2">
    <location>
        <begin position="1"/>
        <end position="54"/>
    </location>
</feature>